<accession>A0A4Z2GA49</accession>
<evidence type="ECO:0000313" key="1">
    <source>
        <dbReference type="EMBL" id="TNN50339.1"/>
    </source>
</evidence>
<protein>
    <submittedName>
        <fullName evidence="1">Uncharacterized protein</fullName>
    </submittedName>
</protein>
<dbReference type="Proteomes" id="UP000314294">
    <property type="component" value="Unassembled WGS sequence"/>
</dbReference>
<gene>
    <name evidence="1" type="ORF">EYF80_039467</name>
</gene>
<evidence type="ECO:0000313" key="2">
    <source>
        <dbReference type="Proteomes" id="UP000314294"/>
    </source>
</evidence>
<organism evidence="1 2">
    <name type="scientific">Liparis tanakae</name>
    <name type="common">Tanaka's snailfish</name>
    <dbReference type="NCBI Taxonomy" id="230148"/>
    <lineage>
        <taxon>Eukaryota</taxon>
        <taxon>Metazoa</taxon>
        <taxon>Chordata</taxon>
        <taxon>Craniata</taxon>
        <taxon>Vertebrata</taxon>
        <taxon>Euteleostomi</taxon>
        <taxon>Actinopterygii</taxon>
        <taxon>Neopterygii</taxon>
        <taxon>Teleostei</taxon>
        <taxon>Neoteleostei</taxon>
        <taxon>Acanthomorphata</taxon>
        <taxon>Eupercaria</taxon>
        <taxon>Perciformes</taxon>
        <taxon>Cottioidei</taxon>
        <taxon>Cottales</taxon>
        <taxon>Liparidae</taxon>
        <taxon>Liparis</taxon>
    </lineage>
</organism>
<name>A0A4Z2GA49_9TELE</name>
<dbReference type="AlphaFoldDB" id="A0A4Z2GA49"/>
<proteinExistence type="predicted"/>
<sequence>MENDEKEVELFIHTGRNGGHVEAVAAGSRAECEFFHSVDVVVTVVVSGYRLDDECLVFNLGCSGFTGVYKDSKVRENRGEEEMRSGRRSGGR</sequence>
<dbReference type="EMBL" id="SRLO01000621">
    <property type="protein sequence ID" value="TNN50339.1"/>
    <property type="molecule type" value="Genomic_DNA"/>
</dbReference>
<keyword evidence="2" id="KW-1185">Reference proteome</keyword>
<reference evidence="1 2" key="1">
    <citation type="submission" date="2019-03" db="EMBL/GenBank/DDBJ databases">
        <title>First draft genome of Liparis tanakae, snailfish: a comprehensive survey of snailfish specific genes.</title>
        <authorList>
            <person name="Kim W."/>
            <person name="Song I."/>
            <person name="Jeong J.-H."/>
            <person name="Kim D."/>
            <person name="Kim S."/>
            <person name="Ryu S."/>
            <person name="Song J.Y."/>
            <person name="Lee S.K."/>
        </authorList>
    </citation>
    <scope>NUCLEOTIDE SEQUENCE [LARGE SCALE GENOMIC DNA]</scope>
    <source>
        <tissue evidence="1">Muscle</tissue>
    </source>
</reference>
<comment type="caution">
    <text evidence="1">The sequence shown here is derived from an EMBL/GenBank/DDBJ whole genome shotgun (WGS) entry which is preliminary data.</text>
</comment>